<dbReference type="Gene3D" id="3.60.10.10">
    <property type="entry name" value="Endonuclease/exonuclease/phosphatase"/>
    <property type="match status" value="1"/>
</dbReference>
<dbReference type="InterPro" id="IPR036691">
    <property type="entry name" value="Endo/exonu/phosph_ase_sf"/>
</dbReference>
<comment type="caution">
    <text evidence="1">The sequence shown here is derived from an EMBL/GenBank/DDBJ whole genome shotgun (WGS) entry which is preliminary data.</text>
</comment>
<protein>
    <recommendedName>
        <fullName evidence="3">Endonuclease/exonuclease/phosphatase domain-containing protein</fullName>
    </recommendedName>
</protein>
<dbReference type="Proteomes" id="UP001209878">
    <property type="component" value="Unassembled WGS sequence"/>
</dbReference>
<evidence type="ECO:0000313" key="2">
    <source>
        <dbReference type="Proteomes" id="UP001209878"/>
    </source>
</evidence>
<name>A0AAD9P783_RIDPI</name>
<dbReference type="EMBL" id="JAODUO010000111">
    <property type="protein sequence ID" value="KAK2189261.1"/>
    <property type="molecule type" value="Genomic_DNA"/>
</dbReference>
<dbReference type="PANTHER" id="PTHR33776">
    <property type="entry name" value="ENDO/EXONUCLEASE/PHOSPHATASE DOMAIN-CONTAINING PROTEIN"/>
    <property type="match status" value="1"/>
</dbReference>
<gene>
    <name evidence="1" type="ORF">NP493_112g04018</name>
</gene>
<reference evidence="1" key="1">
    <citation type="journal article" date="2023" name="Mol. Biol. Evol.">
        <title>Third-Generation Sequencing Reveals the Adaptive Role of the Epigenome in Three Deep-Sea Polychaetes.</title>
        <authorList>
            <person name="Perez M."/>
            <person name="Aroh O."/>
            <person name="Sun Y."/>
            <person name="Lan Y."/>
            <person name="Juniper S.K."/>
            <person name="Young C.R."/>
            <person name="Angers B."/>
            <person name="Qian P.Y."/>
        </authorList>
    </citation>
    <scope>NUCLEOTIDE SEQUENCE</scope>
    <source>
        <strain evidence="1">R07B-5</strain>
    </source>
</reference>
<dbReference type="SUPFAM" id="SSF56219">
    <property type="entry name" value="DNase I-like"/>
    <property type="match status" value="1"/>
</dbReference>
<dbReference type="PANTHER" id="PTHR33776:SF3">
    <property type="entry name" value="PHD-TYPE DOMAIN-CONTAINING PROTEIN"/>
    <property type="match status" value="1"/>
</dbReference>
<dbReference type="AlphaFoldDB" id="A0AAD9P783"/>
<accession>A0AAD9P783</accession>
<proteinExistence type="predicted"/>
<sequence length="113" mass="12830">MSISESICVDISNSCFSGYFICIYCPPCHPANFFEEFQVLLENVATLHTEFYIVGDFNLHLDTPSATTTTFNDILASFDTKQHVNFTIHIHGHWLDILITCPSCKNIQTPIRI</sequence>
<organism evidence="1 2">
    <name type="scientific">Ridgeia piscesae</name>
    <name type="common">Tubeworm</name>
    <dbReference type="NCBI Taxonomy" id="27915"/>
    <lineage>
        <taxon>Eukaryota</taxon>
        <taxon>Metazoa</taxon>
        <taxon>Spiralia</taxon>
        <taxon>Lophotrochozoa</taxon>
        <taxon>Annelida</taxon>
        <taxon>Polychaeta</taxon>
        <taxon>Sedentaria</taxon>
        <taxon>Canalipalpata</taxon>
        <taxon>Sabellida</taxon>
        <taxon>Siboglinidae</taxon>
        <taxon>Ridgeia</taxon>
    </lineage>
</organism>
<evidence type="ECO:0000313" key="1">
    <source>
        <dbReference type="EMBL" id="KAK2189261.1"/>
    </source>
</evidence>
<keyword evidence="2" id="KW-1185">Reference proteome</keyword>
<evidence type="ECO:0008006" key="3">
    <source>
        <dbReference type="Google" id="ProtNLM"/>
    </source>
</evidence>